<dbReference type="Proteomes" id="UP000219559">
    <property type="component" value="Unassembled WGS sequence"/>
</dbReference>
<evidence type="ECO:0000259" key="6">
    <source>
        <dbReference type="PROSITE" id="PS51123"/>
    </source>
</evidence>
<gene>
    <name evidence="7" type="ORF">B7P33_18750</name>
</gene>
<reference evidence="7 8" key="1">
    <citation type="submission" date="2017-04" db="EMBL/GenBank/DDBJ databases">
        <title>A new member of the family Flavobacteriaceae isolated from ascidians.</title>
        <authorList>
            <person name="Chen L."/>
        </authorList>
    </citation>
    <scope>NUCLEOTIDE SEQUENCE [LARGE SCALE GENOMIC DNA]</scope>
    <source>
        <strain evidence="7 8">HQA918</strain>
    </source>
</reference>
<keyword evidence="5" id="KW-0732">Signal</keyword>
<dbReference type="Pfam" id="PF00691">
    <property type="entry name" value="OmpA"/>
    <property type="match status" value="1"/>
</dbReference>
<dbReference type="InterPro" id="IPR050330">
    <property type="entry name" value="Bact_OuterMem_StrucFunc"/>
</dbReference>
<keyword evidence="3" id="KW-0998">Cell outer membrane</keyword>
<proteinExistence type="predicted"/>
<dbReference type="SUPFAM" id="SSF103088">
    <property type="entry name" value="OmpA-like"/>
    <property type="match status" value="1"/>
</dbReference>
<dbReference type="Pfam" id="PF13620">
    <property type="entry name" value="CarboxypepD_reg"/>
    <property type="match status" value="1"/>
</dbReference>
<feature type="domain" description="OmpA-like" evidence="6">
    <location>
        <begin position="522"/>
        <end position="643"/>
    </location>
</feature>
<dbReference type="AlphaFoldDB" id="A0A2A4G4K3"/>
<dbReference type="Gene3D" id="1.25.40.10">
    <property type="entry name" value="Tetratricopeptide repeat domain"/>
    <property type="match status" value="1"/>
</dbReference>
<dbReference type="PRINTS" id="PR01021">
    <property type="entry name" value="OMPADOMAIN"/>
</dbReference>
<dbReference type="Gene3D" id="2.120.10.30">
    <property type="entry name" value="TolB, C-terminal domain"/>
    <property type="match status" value="1"/>
</dbReference>
<dbReference type="InterPro" id="IPR011659">
    <property type="entry name" value="WD40"/>
</dbReference>
<dbReference type="SUPFAM" id="SSF82171">
    <property type="entry name" value="DPP6 N-terminal domain-like"/>
    <property type="match status" value="1"/>
</dbReference>
<dbReference type="InterPro" id="IPR036737">
    <property type="entry name" value="OmpA-like_sf"/>
</dbReference>
<evidence type="ECO:0000256" key="1">
    <source>
        <dbReference type="ARBA" id="ARBA00004442"/>
    </source>
</evidence>
<dbReference type="PANTHER" id="PTHR30329">
    <property type="entry name" value="STATOR ELEMENT OF FLAGELLAR MOTOR COMPLEX"/>
    <property type="match status" value="1"/>
</dbReference>
<dbReference type="EMBL" id="NBWU01000008">
    <property type="protein sequence ID" value="PCE62672.1"/>
    <property type="molecule type" value="Genomic_DNA"/>
</dbReference>
<comment type="subcellular location">
    <subcellularLocation>
        <location evidence="1">Cell outer membrane</location>
    </subcellularLocation>
</comment>
<feature type="signal peptide" evidence="5">
    <location>
        <begin position="1"/>
        <end position="21"/>
    </location>
</feature>
<feature type="chain" id="PRO_5013285929" description="OmpA-like domain-containing protein" evidence="5">
    <location>
        <begin position="22"/>
        <end position="648"/>
    </location>
</feature>
<dbReference type="SUPFAM" id="SSF49478">
    <property type="entry name" value="Cna protein B-type domain"/>
    <property type="match status" value="1"/>
</dbReference>
<organism evidence="7 8">
    <name type="scientific">Sediminicola luteus</name>
    <dbReference type="NCBI Taxonomy" id="319238"/>
    <lineage>
        <taxon>Bacteria</taxon>
        <taxon>Pseudomonadati</taxon>
        <taxon>Bacteroidota</taxon>
        <taxon>Flavobacteriia</taxon>
        <taxon>Flavobacteriales</taxon>
        <taxon>Flavobacteriaceae</taxon>
        <taxon>Sediminicola</taxon>
    </lineage>
</organism>
<dbReference type="CDD" id="cd07185">
    <property type="entry name" value="OmpA_C-like"/>
    <property type="match status" value="1"/>
</dbReference>
<dbReference type="InterPro" id="IPR011042">
    <property type="entry name" value="6-blade_b-propeller_TolB-like"/>
</dbReference>
<dbReference type="PANTHER" id="PTHR30329:SF21">
    <property type="entry name" value="LIPOPROTEIN YIAD-RELATED"/>
    <property type="match status" value="1"/>
</dbReference>
<accession>A0A2A4G4K3</accession>
<dbReference type="OrthoDB" id="9809364at2"/>
<dbReference type="Pfam" id="PF07676">
    <property type="entry name" value="PD40"/>
    <property type="match status" value="2"/>
</dbReference>
<dbReference type="SUPFAM" id="SSF48452">
    <property type="entry name" value="TPR-like"/>
    <property type="match status" value="1"/>
</dbReference>
<dbReference type="RefSeq" id="WP_097443759.1">
    <property type="nucleotide sequence ID" value="NZ_NBWU01000008.1"/>
</dbReference>
<dbReference type="Gene3D" id="2.60.40.1120">
    <property type="entry name" value="Carboxypeptidase-like, regulatory domain"/>
    <property type="match status" value="1"/>
</dbReference>
<dbReference type="InterPro" id="IPR006665">
    <property type="entry name" value="OmpA-like"/>
</dbReference>
<dbReference type="PROSITE" id="PS51123">
    <property type="entry name" value="OMPA_2"/>
    <property type="match status" value="1"/>
</dbReference>
<name>A0A2A4G4K3_9FLAO</name>
<evidence type="ECO:0000313" key="7">
    <source>
        <dbReference type="EMBL" id="PCE62672.1"/>
    </source>
</evidence>
<evidence type="ECO:0000256" key="5">
    <source>
        <dbReference type="SAM" id="SignalP"/>
    </source>
</evidence>
<dbReference type="Gene3D" id="3.30.1330.60">
    <property type="entry name" value="OmpA-like domain"/>
    <property type="match status" value="1"/>
</dbReference>
<evidence type="ECO:0000256" key="2">
    <source>
        <dbReference type="ARBA" id="ARBA00023136"/>
    </source>
</evidence>
<dbReference type="InterPro" id="IPR006664">
    <property type="entry name" value="OMP_bac"/>
</dbReference>
<comment type="caution">
    <text evidence="7">The sequence shown here is derived from an EMBL/GenBank/DDBJ whole genome shotgun (WGS) entry which is preliminary data.</text>
</comment>
<evidence type="ECO:0000256" key="4">
    <source>
        <dbReference type="PROSITE-ProRule" id="PRU00473"/>
    </source>
</evidence>
<keyword evidence="8" id="KW-1185">Reference proteome</keyword>
<protein>
    <recommendedName>
        <fullName evidence="6">OmpA-like domain-containing protein</fullName>
    </recommendedName>
</protein>
<evidence type="ECO:0000256" key="3">
    <source>
        <dbReference type="ARBA" id="ARBA00023237"/>
    </source>
</evidence>
<evidence type="ECO:0000313" key="8">
    <source>
        <dbReference type="Proteomes" id="UP000219559"/>
    </source>
</evidence>
<sequence>MRQPYQLLIIVLLASSFSLMAQNGRLKKANKAYETFRYQDALNGYSKLLGTSAENAFLYNRLAHCYYANSQYLEATKWYSNQYELEGNAMDWESLLRYSQSLQATGNADKAAKIFDYFKLNHDVLGSDLASSEAYLQIISQEAERYQVITTGINTHAADFGGFYKNGIFYFTSSRKRELGSQAKDPWTDQPTTDIYQVPFNTETGVFDQVAKLPMDTNVKLHESSFVTDSTGTVAYFTQSATSKNKKNTYVLKIFRAHLKEGVWTDFEELPFNSNNYSSAHPALSPDGRKLYFVSDRPGTYGHTDIYVSEILADGSFGEPENMGNKINSKGRESFPFISSDNELYFASDGHYGLGGYDVYYMDLSEPEMPYLLNVGQPVNGPHDDFAFSIDVASKKGFFSSDRSGNDNIYQLTEKVCIQDYIKKKIKGFVTDDFKGIPLSGVQVEVIDAEGQVVATTQTDSKGYYELNLDDLGTNYKVKVGVDGFQGAHKYVDAGNKVNHIDFGLEALGLQQFDTSRLASLPGTQDIDLDKVFFERNSSYLTEETKLELTKISQVLKANPKIRIDIKAHADMRGTEMYNDWLTERRAKRIKDYLSANGVNGNRLSYTAMGEKELAQPCPDPSDCNENIHRENRRTVFTISDDWDEELE</sequence>
<keyword evidence="2 4" id="KW-0472">Membrane</keyword>
<dbReference type="GO" id="GO:0009279">
    <property type="term" value="C:cell outer membrane"/>
    <property type="evidence" value="ECO:0007669"/>
    <property type="project" value="UniProtKB-SubCell"/>
</dbReference>
<dbReference type="InterPro" id="IPR011990">
    <property type="entry name" value="TPR-like_helical_dom_sf"/>
</dbReference>